<dbReference type="STRING" id="1562970.ING2E5B_2261"/>
<dbReference type="EMBL" id="LN515532">
    <property type="protein sequence ID" value="CEA16989.1"/>
    <property type="molecule type" value="Genomic_DNA"/>
</dbReference>
<dbReference type="HOGENOM" id="CLU_3046486_0_0_10"/>
<name>A0A098C265_9BACT</name>
<organism evidence="1 2">
    <name type="scientific">Fermentimonas caenicola</name>
    <dbReference type="NCBI Taxonomy" id="1562970"/>
    <lineage>
        <taxon>Bacteria</taxon>
        <taxon>Pseudomonadati</taxon>
        <taxon>Bacteroidota</taxon>
        <taxon>Bacteroidia</taxon>
        <taxon>Bacteroidales</taxon>
        <taxon>Dysgonomonadaceae</taxon>
        <taxon>Fermentimonas</taxon>
    </lineage>
</organism>
<dbReference type="Proteomes" id="UP000032417">
    <property type="component" value="Chromosome 1"/>
</dbReference>
<accession>A0A098C265</accession>
<sequence>MDSARSIYFLICRANGVYYCINNNVRSNSIYTNLQKSKKVAVLVTENVYIAVIF</sequence>
<gene>
    <name evidence="1" type="ORF">ING2E5B_2261</name>
</gene>
<dbReference type="KEGG" id="pbt:ING2E5B_2261"/>
<reference evidence="1 2" key="1">
    <citation type="submission" date="2014-08" db="EMBL/GenBank/DDBJ databases">
        <authorList>
            <person name="Wibberg D."/>
        </authorList>
    </citation>
    <scope>NUCLEOTIDE SEQUENCE [LARGE SCALE GENOMIC DNA]</scope>
    <source>
        <strain evidence="2">ING2-E5B</strain>
    </source>
</reference>
<keyword evidence="2" id="KW-1185">Reference proteome</keyword>
<protein>
    <submittedName>
        <fullName evidence="1">Uncharacterized protein</fullName>
    </submittedName>
</protein>
<dbReference type="AlphaFoldDB" id="A0A098C265"/>
<proteinExistence type="predicted"/>
<evidence type="ECO:0000313" key="1">
    <source>
        <dbReference type="EMBL" id="CEA16989.1"/>
    </source>
</evidence>
<evidence type="ECO:0000313" key="2">
    <source>
        <dbReference type="Proteomes" id="UP000032417"/>
    </source>
</evidence>